<dbReference type="GO" id="GO:0000160">
    <property type="term" value="P:phosphorelay signal transduction system"/>
    <property type="evidence" value="ECO:0007669"/>
    <property type="project" value="UniProtKB-KW"/>
</dbReference>
<evidence type="ECO:0000256" key="9">
    <source>
        <dbReference type="SAM" id="Phobius"/>
    </source>
</evidence>
<feature type="transmembrane region" description="Helical" evidence="9">
    <location>
        <begin position="149"/>
        <end position="172"/>
    </location>
</feature>
<keyword evidence="5" id="KW-0547">Nucleotide-binding</keyword>
<dbReference type="SMART" id="SM00387">
    <property type="entry name" value="HATPase_c"/>
    <property type="match status" value="1"/>
</dbReference>
<dbReference type="GO" id="GO:0004673">
    <property type="term" value="F:protein histidine kinase activity"/>
    <property type="evidence" value="ECO:0007669"/>
    <property type="project" value="UniProtKB-EC"/>
</dbReference>
<organism evidence="11 12">
    <name type="scientific">Paenibacillus foliorum</name>
    <dbReference type="NCBI Taxonomy" id="2654974"/>
    <lineage>
        <taxon>Bacteria</taxon>
        <taxon>Bacillati</taxon>
        <taxon>Bacillota</taxon>
        <taxon>Bacilli</taxon>
        <taxon>Bacillales</taxon>
        <taxon>Paenibacillaceae</taxon>
        <taxon>Paenibacillus</taxon>
    </lineage>
</organism>
<gene>
    <name evidence="11" type="ORF">GC093_25520</name>
</gene>
<evidence type="ECO:0000259" key="10">
    <source>
        <dbReference type="PROSITE" id="PS50109"/>
    </source>
</evidence>
<feature type="transmembrane region" description="Helical" evidence="9">
    <location>
        <begin position="234"/>
        <end position="253"/>
    </location>
</feature>
<proteinExistence type="predicted"/>
<evidence type="ECO:0000313" key="12">
    <source>
        <dbReference type="Proteomes" id="UP000641588"/>
    </source>
</evidence>
<accession>A0A972GUH0</accession>
<keyword evidence="9" id="KW-0472">Membrane</keyword>
<evidence type="ECO:0000313" key="11">
    <source>
        <dbReference type="EMBL" id="NOU96553.1"/>
    </source>
</evidence>
<keyword evidence="4" id="KW-0808">Transferase</keyword>
<feature type="domain" description="Histidine kinase" evidence="10">
    <location>
        <begin position="282"/>
        <end position="498"/>
    </location>
</feature>
<evidence type="ECO:0000256" key="4">
    <source>
        <dbReference type="ARBA" id="ARBA00022679"/>
    </source>
</evidence>
<dbReference type="EC" id="2.7.13.3" evidence="2"/>
<keyword evidence="12" id="KW-1185">Reference proteome</keyword>
<comment type="caution">
    <text evidence="11">The sequence shown here is derived from an EMBL/GenBank/DDBJ whole genome shotgun (WGS) entry which is preliminary data.</text>
</comment>
<feature type="transmembrane region" description="Helical" evidence="9">
    <location>
        <begin position="184"/>
        <end position="203"/>
    </location>
</feature>
<keyword evidence="3" id="KW-0597">Phosphoprotein</keyword>
<feature type="transmembrane region" description="Helical" evidence="9">
    <location>
        <begin position="83"/>
        <end position="105"/>
    </location>
</feature>
<dbReference type="AlphaFoldDB" id="A0A972GUH0"/>
<keyword evidence="6" id="KW-0418">Kinase</keyword>
<keyword evidence="9" id="KW-1133">Transmembrane helix</keyword>
<dbReference type="Pfam" id="PF02518">
    <property type="entry name" value="HATPase_c"/>
    <property type="match status" value="1"/>
</dbReference>
<dbReference type="InterPro" id="IPR005467">
    <property type="entry name" value="His_kinase_dom"/>
</dbReference>
<evidence type="ECO:0000256" key="3">
    <source>
        <dbReference type="ARBA" id="ARBA00022553"/>
    </source>
</evidence>
<dbReference type="InterPro" id="IPR004358">
    <property type="entry name" value="Sig_transdc_His_kin-like_C"/>
</dbReference>
<feature type="transmembrane region" description="Helical" evidence="9">
    <location>
        <begin position="112"/>
        <end position="129"/>
    </location>
</feature>
<dbReference type="InterPro" id="IPR036890">
    <property type="entry name" value="HATPase_C_sf"/>
</dbReference>
<dbReference type="Proteomes" id="UP000641588">
    <property type="component" value="Unassembled WGS sequence"/>
</dbReference>
<reference evidence="11" key="1">
    <citation type="submission" date="2019-10" db="EMBL/GenBank/DDBJ databases">
        <title>Description of Paenibacillus glebae sp. nov.</title>
        <authorList>
            <person name="Carlier A."/>
            <person name="Qi S."/>
        </authorList>
    </citation>
    <scope>NUCLEOTIDE SEQUENCE</scope>
    <source>
        <strain evidence="11">LMG 31456</strain>
    </source>
</reference>
<dbReference type="PANTHER" id="PTHR43065:SF10">
    <property type="entry name" value="PEROXIDE STRESS-ACTIVATED HISTIDINE KINASE MAK3"/>
    <property type="match status" value="1"/>
</dbReference>
<dbReference type="GO" id="GO:0005524">
    <property type="term" value="F:ATP binding"/>
    <property type="evidence" value="ECO:0007669"/>
    <property type="project" value="UniProtKB-KW"/>
</dbReference>
<dbReference type="RefSeq" id="WP_171654785.1">
    <property type="nucleotide sequence ID" value="NZ_WHOD01000099.1"/>
</dbReference>
<dbReference type="InterPro" id="IPR003594">
    <property type="entry name" value="HATPase_dom"/>
</dbReference>
<dbReference type="SUPFAM" id="SSF55874">
    <property type="entry name" value="ATPase domain of HSP90 chaperone/DNA topoisomerase II/histidine kinase"/>
    <property type="match status" value="1"/>
</dbReference>
<comment type="catalytic activity">
    <reaction evidence="1">
        <text>ATP + protein L-histidine = ADP + protein N-phospho-L-histidine.</text>
        <dbReference type="EC" id="2.7.13.3"/>
    </reaction>
</comment>
<keyword evidence="7" id="KW-0067">ATP-binding</keyword>
<dbReference type="Gene3D" id="3.30.565.10">
    <property type="entry name" value="Histidine kinase-like ATPase, C-terminal domain"/>
    <property type="match status" value="1"/>
</dbReference>
<evidence type="ECO:0000256" key="2">
    <source>
        <dbReference type="ARBA" id="ARBA00012438"/>
    </source>
</evidence>
<dbReference type="PROSITE" id="PS50109">
    <property type="entry name" value="HIS_KIN"/>
    <property type="match status" value="1"/>
</dbReference>
<name>A0A972GUH0_9BACL</name>
<dbReference type="EMBL" id="WHOD01000099">
    <property type="protein sequence ID" value="NOU96553.1"/>
    <property type="molecule type" value="Genomic_DNA"/>
</dbReference>
<dbReference type="PANTHER" id="PTHR43065">
    <property type="entry name" value="SENSOR HISTIDINE KINASE"/>
    <property type="match status" value="1"/>
</dbReference>
<dbReference type="PRINTS" id="PR00344">
    <property type="entry name" value="BCTRLSENSOR"/>
</dbReference>
<evidence type="ECO:0000256" key="8">
    <source>
        <dbReference type="ARBA" id="ARBA00023012"/>
    </source>
</evidence>
<feature type="transmembrane region" description="Helical" evidence="9">
    <location>
        <begin position="26"/>
        <end position="45"/>
    </location>
</feature>
<sequence>MTILLLVLMAASITLFITKARNPSAYWMALVLLGWFISMSGLVLFIAKYGGFYYKVNIVLFFNDSIRNLLLHSPITIEAISRMITIGRSLFIFSLIGLSVTLFYYRPFLKIWKIYAFNSILPLLNILFYDPVIYKWALSVLDRDQTYIIGWITRGWLVISTLAALFFMVWRYKRITIHWFKSQVKYTLLGVLALVLFYFYLGFMGPLQVFDVRTYYVLYSDFSNFNPPLTLVEWYLSIGFTGILSIISILSIWKYTEVEKKLGKLDLQLERKLSTADMGTKVFTHAIKNQLLMMQILLQRTDELIRMEGPPSKPASEIESNVTKVSGIVSETLQRLDQLYNSFKTTYLQLKPVDVHELLQHTLSKFKVIPEHVTLINNFPQGHPVILADQEHLTETIYNIMINAIEAIDKEATGIVSIHSYLEDDWLIIKIEDNGSGIAQDRIGKIFDPFYTDKNTTKNWGVGLSYAKQIVKGHYGDIHVQSKPGAGSTFQLLLPVYIKDELNTN</sequence>
<keyword evidence="8" id="KW-0902">Two-component regulatory system</keyword>
<evidence type="ECO:0000256" key="5">
    <source>
        <dbReference type="ARBA" id="ARBA00022741"/>
    </source>
</evidence>
<evidence type="ECO:0000256" key="6">
    <source>
        <dbReference type="ARBA" id="ARBA00022777"/>
    </source>
</evidence>
<protein>
    <recommendedName>
        <fullName evidence="2">histidine kinase</fullName>
        <ecNumber evidence="2">2.7.13.3</ecNumber>
    </recommendedName>
</protein>
<keyword evidence="9" id="KW-0812">Transmembrane</keyword>
<evidence type="ECO:0000256" key="1">
    <source>
        <dbReference type="ARBA" id="ARBA00000085"/>
    </source>
</evidence>
<evidence type="ECO:0000256" key="7">
    <source>
        <dbReference type="ARBA" id="ARBA00022840"/>
    </source>
</evidence>